<keyword evidence="11" id="KW-1185">Reference proteome</keyword>
<accession>A6G8H7</accession>
<keyword evidence="7 8" id="KW-0998">Cell outer membrane</keyword>
<organism evidence="10 11">
    <name type="scientific">Plesiocystis pacifica SIR-1</name>
    <dbReference type="NCBI Taxonomy" id="391625"/>
    <lineage>
        <taxon>Bacteria</taxon>
        <taxon>Pseudomonadati</taxon>
        <taxon>Myxococcota</taxon>
        <taxon>Polyangia</taxon>
        <taxon>Nannocystales</taxon>
        <taxon>Nannocystaceae</taxon>
        <taxon>Plesiocystis</taxon>
    </lineage>
</organism>
<dbReference type="NCBIfam" id="NF038079">
    <property type="entry name" value="TonB_sider_MxcH"/>
    <property type="match status" value="1"/>
</dbReference>
<dbReference type="STRING" id="391625.PPSIR1_01632"/>
<evidence type="ECO:0000256" key="3">
    <source>
        <dbReference type="ARBA" id="ARBA00022452"/>
    </source>
</evidence>
<proteinExistence type="inferred from homology"/>
<protein>
    <submittedName>
        <fullName evidence="10">TonB family protein</fullName>
    </submittedName>
</protein>
<dbReference type="InterPro" id="IPR037066">
    <property type="entry name" value="Plug_dom_sf"/>
</dbReference>
<dbReference type="GO" id="GO:0015344">
    <property type="term" value="F:siderophore uptake transmembrane transporter activity"/>
    <property type="evidence" value="ECO:0007669"/>
    <property type="project" value="TreeGrafter"/>
</dbReference>
<keyword evidence="5" id="KW-0732">Signal</keyword>
<keyword evidence="3 8" id="KW-1134">Transmembrane beta strand</keyword>
<evidence type="ECO:0000313" key="11">
    <source>
        <dbReference type="Proteomes" id="UP000005801"/>
    </source>
</evidence>
<dbReference type="PROSITE" id="PS52016">
    <property type="entry name" value="TONB_DEPENDENT_REC_3"/>
    <property type="match status" value="1"/>
</dbReference>
<dbReference type="Proteomes" id="UP000005801">
    <property type="component" value="Unassembled WGS sequence"/>
</dbReference>
<dbReference type="PANTHER" id="PTHR30069:SF29">
    <property type="entry name" value="HEMOGLOBIN AND HEMOGLOBIN-HAPTOGLOBIN-BINDING PROTEIN 1-RELATED"/>
    <property type="match status" value="1"/>
</dbReference>
<evidence type="ECO:0000256" key="4">
    <source>
        <dbReference type="ARBA" id="ARBA00022692"/>
    </source>
</evidence>
<dbReference type="PANTHER" id="PTHR30069">
    <property type="entry name" value="TONB-DEPENDENT OUTER MEMBRANE RECEPTOR"/>
    <property type="match status" value="1"/>
</dbReference>
<dbReference type="InterPro" id="IPR036942">
    <property type="entry name" value="Beta-barrel_TonB_sf"/>
</dbReference>
<evidence type="ECO:0000256" key="6">
    <source>
        <dbReference type="ARBA" id="ARBA00023136"/>
    </source>
</evidence>
<evidence type="ECO:0000313" key="10">
    <source>
        <dbReference type="EMBL" id="EDM77887.1"/>
    </source>
</evidence>
<dbReference type="Gene3D" id="2.40.170.20">
    <property type="entry name" value="TonB-dependent receptor, beta-barrel domain"/>
    <property type="match status" value="1"/>
</dbReference>
<evidence type="ECO:0000256" key="8">
    <source>
        <dbReference type="PROSITE-ProRule" id="PRU01360"/>
    </source>
</evidence>
<dbReference type="CDD" id="cd01347">
    <property type="entry name" value="ligand_gated_channel"/>
    <property type="match status" value="1"/>
</dbReference>
<evidence type="ECO:0000259" key="9">
    <source>
        <dbReference type="Pfam" id="PF07715"/>
    </source>
</evidence>
<dbReference type="Gene3D" id="2.170.130.10">
    <property type="entry name" value="TonB-dependent receptor, plug domain"/>
    <property type="match status" value="1"/>
</dbReference>
<evidence type="ECO:0000256" key="5">
    <source>
        <dbReference type="ARBA" id="ARBA00022729"/>
    </source>
</evidence>
<sequence>MLVAPLALALFGPPPTDAPDTREDQDVEEIVVERQDEGERLAQSAEAVQVIDTETAKREAADLGEVLARSQGVAIRRGGGLGSSTRLSLNGLTGDQVRLFLDGVPLGFSGFPAGVGLANVPVNLVDRVDVYRGVVPIRYGSDALGGAVNLASRPPGPGTHGAVSYQGGSFQTHRLTGSLQSRLDPIGLFARVSGFFDTTANDYPIDVEVADMQGQLSPARIYRFHDGYLAGGGRLELGAVDVRWADRFIVRGFGTYARKDIQHNVVMTVPYGEVETEHLTTGANLEYRKAFARHVDFDAVAGYSWAKTDFSDMGECVYDWFGQCILDRPQPGEIGIGPVDQAIWEHTAYLRANVEWQPFAAHGFGLSVAPTFVTRGGEDRTLDDPEARDPLTFQRDLSTVVSGLAYTLTVLDERLENVAFGKNYVQLARSEEELPGGDPRQRDRDTVRFGFGDTLRYRFAPWIWAKASYEWATRMPRPDEIFGNGTRIVANLELEPETSHNANLGLSLDKADTKAGGWRLDLNGFWREADRLIVLLGNDQVFSYQNVFKARSVGVEAGAGWTSPGDYLALDGNLTYQDFRNVSSEGAFGDFEGDRIPNRPYLFANGSARLQFSSLATQRDQLSFTWTSRYVHEFFRGWESVGLVAFKQTVDAQLLHGLSMTYLIYGDRFALSFTGEVQNLTDRTAFDYFGVQRPGRAVYFKTTLEF</sequence>
<keyword evidence="2 8" id="KW-0813">Transport</keyword>
<keyword evidence="4 8" id="KW-0812">Transmembrane</keyword>
<comment type="similarity">
    <text evidence="8">Belongs to the TonB-dependent receptor family.</text>
</comment>
<keyword evidence="6 8" id="KW-0472">Membrane</keyword>
<dbReference type="InterPro" id="IPR039426">
    <property type="entry name" value="TonB-dep_rcpt-like"/>
</dbReference>
<dbReference type="Pfam" id="PF07715">
    <property type="entry name" value="Plug"/>
    <property type="match status" value="1"/>
</dbReference>
<dbReference type="OrthoDB" id="9812892at2"/>
<dbReference type="EMBL" id="ABCS01000039">
    <property type="protein sequence ID" value="EDM77887.1"/>
    <property type="molecule type" value="Genomic_DNA"/>
</dbReference>
<evidence type="ECO:0000256" key="1">
    <source>
        <dbReference type="ARBA" id="ARBA00004571"/>
    </source>
</evidence>
<dbReference type="RefSeq" id="WP_006973022.1">
    <property type="nucleotide sequence ID" value="NZ_ABCS01000039.1"/>
</dbReference>
<dbReference type="AlphaFoldDB" id="A6G8H7"/>
<dbReference type="InterPro" id="IPR012910">
    <property type="entry name" value="Plug_dom"/>
</dbReference>
<comment type="subcellular location">
    <subcellularLocation>
        <location evidence="1 8">Cell outer membrane</location>
        <topology evidence="1 8">Multi-pass membrane protein</topology>
    </subcellularLocation>
</comment>
<feature type="domain" description="TonB-dependent receptor plug" evidence="9">
    <location>
        <begin position="42"/>
        <end position="147"/>
    </location>
</feature>
<gene>
    <name evidence="10" type="ORF">PPSIR1_01632</name>
</gene>
<evidence type="ECO:0000256" key="7">
    <source>
        <dbReference type="ARBA" id="ARBA00023237"/>
    </source>
</evidence>
<comment type="caution">
    <text evidence="10">The sequence shown here is derived from an EMBL/GenBank/DDBJ whole genome shotgun (WGS) entry which is preliminary data.</text>
</comment>
<reference evidence="10 11" key="1">
    <citation type="submission" date="2007-06" db="EMBL/GenBank/DDBJ databases">
        <authorList>
            <person name="Shimkets L."/>
            <person name="Ferriera S."/>
            <person name="Johnson J."/>
            <person name="Kravitz S."/>
            <person name="Beeson K."/>
            <person name="Sutton G."/>
            <person name="Rogers Y.-H."/>
            <person name="Friedman R."/>
            <person name="Frazier M."/>
            <person name="Venter J.C."/>
        </authorList>
    </citation>
    <scope>NUCLEOTIDE SEQUENCE [LARGE SCALE GENOMIC DNA]</scope>
    <source>
        <strain evidence="10 11">SIR-1</strain>
    </source>
</reference>
<dbReference type="GO" id="GO:0044718">
    <property type="term" value="P:siderophore transmembrane transport"/>
    <property type="evidence" value="ECO:0007669"/>
    <property type="project" value="TreeGrafter"/>
</dbReference>
<evidence type="ECO:0000256" key="2">
    <source>
        <dbReference type="ARBA" id="ARBA00022448"/>
    </source>
</evidence>
<dbReference type="GO" id="GO:0009279">
    <property type="term" value="C:cell outer membrane"/>
    <property type="evidence" value="ECO:0007669"/>
    <property type="project" value="UniProtKB-SubCell"/>
</dbReference>
<dbReference type="SUPFAM" id="SSF56935">
    <property type="entry name" value="Porins"/>
    <property type="match status" value="1"/>
</dbReference>
<name>A6G8H7_9BACT</name>
<dbReference type="eggNOG" id="COG4206">
    <property type="taxonomic scope" value="Bacteria"/>
</dbReference>